<protein>
    <recommendedName>
        <fullName evidence="4">Centrosomal protein of 57 kDa</fullName>
    </recommendedName>
</protein>
<evidence type="ECO:0000256" key="1">
    <source>
        <dbReference type="SAM" id="Coils"/>
    </source>
</evidence>
<evidence type="ECO:0008006" key="4">
    <source>
        <dbReference type="Google" id="ProtNLM"/>
    </source>
</evidence>
<dbReference type="EMBL" id="KQ794714">
    <property type="protein sequence ID" value="OAD47020.1"/>
    <property type="molecule type" value="Genomic_DNA"/>
</dbReference>
<keyword evidence="1" id="KW-0175">Coiled coil</keyword>
<gene>
    <name evidence="2" type="ORF">WN48_05782</name>
</gene>
<evidence type="ECO:0000313" key="3">
    <source>
        <dbReference type="Proteomes" id="UP000250275"/>
    </source>
</evidence>
<sequence length="726" mass="83619">MKNVKQWLNSTKERCDSLKSHMKYMKMLYHDMPKIQEPKKTLFCPNWQDSKIKVSNNNEIIIPSNNSLEEYSDIQYNIIHKNEPSTTSNLSNILSKIIVSHKEKEKQTNLNKDEGTEIELSSIIPRAYDILQNTDARSKSLLQIQKKNIVQCEEHSQNWQLPHEKHLAEYSTELIENIESPNESFEQLILNNQNGYLFQEPPSVKDDIKHDVPGNVKDESIDKNKICTKYSVNNRHNFKSQQTSNEVVEIYHNTAAKTGSTSAIPSKHSKLEHHMNYINILTSSAINKQQNLPVKPKCEDKNYQNVCDINVNSSQNCSQMHYQTEQKTEGIGTITNDLNYNLESSTTPLCTMEKYNSHQCQHAIIQASYCDPIITHNYEMPTLASKLKRANRSYFGRFNFQNIPFVVGTSVSPSHNLGLNIQQVLSIMKTRQSAATGITPLLIRKISRGMKPASILIEQINDQQSKLSHMHSQMNNTHMQKENLFMSKGGHLIENGNMFLKYNRKGDTKSENQLNTFNTTQILHTTDNKMLKLFTSQQNVKTKMGTSEMQSKLYQERICDKHISSTSTANHSQDSKGIKEVLINLHDQFEEMNMKYERLQTKAKKYSDKDLEEEMLHLEKELSTKEDEINAVVNLYKEVMALKHQMNLLQKKNSYFCISSEIPLGSDKLYAAVPFTSTKSNGLSFQQRPFHKRGNNIITREPTSLRLAGLLRQIQTFQKQLKLTSW</sequence>
<reference evidence="2 3" key="1">
    <citation type="submission" date="2015-07" db="EMBL/GenBank/DDBJ databases">
        <title>The genome of Eufriesea mexicana.</title>
        <authorList>
            <person name="Pan H."/>
            <person name="Kapheim K."/>
        </authorList>
    </citation>
    <scope>NUCLEOTIDE SEQUENCE [LARGE SCALE GENOMIC DNA]</scope>
    <source>
        <strain evidence="2">0111107269</strain>
        <tissue evidence="2">Whole body</tissue>
    </source>
</reference>
<name>A0A310S9Z7_9HYME</name>
<dbReference type="AlphaFoldDB" id="A0A310S9Z7"/>
<feature type="coiled-coil region" evidence="1">
    <location>
        <begin position="582"/>
        <end position="652"/>
    </location>
</feature>
<organism evidence="2 3">
    <name type="scientific">Eufriesea mexicana</name>
    <dbReference type="NCBI Taxonomy" id="516756"/>
    <lineage>
        <taxon>Eukaryota</taxon>
        <taxon>Metazoa</taxon>
        <taxon>Ecdysozoa</taxon>
        <taxon>Arthropoda</taxon>
        <taxon>Hexapoda</taxon>
        <taxon>Insecta</taxon>
        <taxon>Pterygota</taxon>
        <taxon>Neoptera</taxon>
        <taxon>Endopterygota</taxon>
        <taxon>Hymenoptera</taxon>
        <taxon>Apocrita</taxon>
        <taxon>Aculeata</taxon>
        <taxon>Apoidea</taxon>
        <taxon>Anthophila</taxon>
        <taxon>Apidae</taxon>
        <taxon>Eufriesea</taxon>
    </lineage>
</organism>
<accession>A0A310S9Z7</accession>
<evidence type="ECO:0000313" key="2">
    <source>
        <dbReference type="EMBL" id="OAD47020.1"/>
    </source>
</evidence>
<keyword evidence="3" id="KW-1185">Reference proteome</keyword>
<proteinExistence type="predicted"/>
<dbReference type="Proteomes" id="UP000250275">
    <property type="component" value="Unassembled WGS sequence"/>
</dbReference>